<organism evidence="11 12">
    <name type="scientific">Dermatophagoides farinae</name>
    <name type="common">American house dust mite</name>
    <dbReference type="NCBI Taxonomy" id="6954"/>
    <lineage>
        <taxon>Eukaryota</taxon>
        <taxon>Metazoa</taxon>
        <taxon>Ecdysozoa</taxon>
        <taxon>Arthropoda</taxon>
        <taxon>Chelicerata</taxon>
        <taxon>Arachnida</taxon>
        <taxon>Acari</taxon>
        <taxon>Acariformes</taxon>
        <taxon>Sarcoptiformes</taxon>
        <taxon>Astigmata</taxon>
        <taxon>Psoroptidia</taxon>
        <taxon>Analgoidea</taxon>
        <taxon>Pyroglyphidae</taxon>
        <taxon>Dermatophagoidinae</taxon>
        <taxon>Dermatophagoides</taxon>
    </lineage>
</organism>
<evidence type="ECO:0000256" key="7">
    <source>
        <dbReference type="ARBA" id="ARBA00023306"/>
    </source>
</evidence>
<evidence type="ECO:0000313" key="12">
    <source>
        <dbReference type="Proteomes" id="UP000790347"/>
    </source>
</evidence>
<dbReference type="Pfam" id="PF11934">
    <property type="entry name" value="DUF3452"/>
    <property type="match status" value="1"/>
</dbReference>
<dbReference type="PANTHER" id="PTHR13742">
    <property type="entry name" value="RETINOBLASTOMA-ASSOCIATED PROTEIN RB -RELATED"/>
    <property type="match status" value="1"/>
</dbReference>
<dbReference type="GO" id="GO:2000134">
    <property type="term" value="P:negative regulation of G1/S transition of mitotic cell cycle"/>
    <property type="evidence" value="ECO:0007669"/>
    <property type="project" value="TreeGrafter"/>
</dbReference>
<dbReference type="PANTHER" id="PTHR13742:SF17">
    <property type="entry name" value="RE32990P-RELATED"/>
    <property type="match status" value="1"/>
</dbReference>
<keyword evidence="7" id="KW-0131">Cell cycle</keyword>
<dbReference type="GO" id="GO:0006357">
    <property type="term" value="P:regulation of transcription by RNA polymerase II"/>
    <property type="evidence" value="ECO:0007669"/>
    <property type="project" value="InterPro"/>
</dbReference>
<feature type="domain" description="Retinoblastoma-associated protein A-box" evidence="9">
    <location>
        <begin position="383"/>
        <end position="600"/>
    </location>
</feature>
<reference evidence="10" key="3">
    <citation type="journal article" date="2021" name="World Allergy Organ. J.">
        <title>Chromosome-level assembly of Dermatophagoides farinae genome and transcriptome reveals two novel allergens Der f 37 and Der f 39.</title>
        <authorList>
            <person name="Chen J."/>
            <person name="Cai Z."/>
            <person name="Fan D."/>
            <person name="Hu J."/>
            <person name="Hou Y."/>
            <person name="He Y."/>
            <person name="Zhang Z."/>
            <person name="Zhao Z."/>
            <person name="Gao P."/>
            <person name="Hu W."/>
            <person name="Sun J."/>
            <person name="Li J."/>
            <person name="Ji K."/>
        </authorList>
    </citation>
    <scope>NUCLEOTIDE SEQUENCE</scope>
    <source>
        <strain evidence="10">JKM2019</strain>
    </source>
</reference>
<protein>
    <submittedName>
        <fullName evidence="10 11">Retinoblastoma-like protein 1</fullName>
    </submittedName>
</protein>
<dbReference type="Gene3D" id="1.10.472.140">
    <property type="match status" value="1"/>
</dbReference>
<evidence type="ECO:0000256" key="5">
    <source>
        <dbReference type="ARBA" id="ARBA00023163"/>
    </source>
</evidence>
<dbReference type="SMART" id="SM01367">
    <property type="entry name" value="DUF3452"/>
    <property type="match status" value="1"/>
</dbReference>
<dbReference type="SMART" id="SM01368">
    <property type="entry name" value="RB_A"/>
    <property type="match status" value="1"/>
</dbReference>
<dbReference type="EMBL" id="ASGP02000001">
    <property type="protein sequence ID" value="KAH9528872.1"/>
    <property type="molecule type" value="Genomic_DNA"/>
</dbReference>
<dbReference type="Gene3D" id="1.10.472.10">
    <property type="entry name" value="Cyclin-like"/>
    <property type="match status" value="2"/>
</dbReference>
<gene>
    <name evidence="11" type="primary">RBL1</name>
    <name evidence="11" type="ORF">DERF_002779</name>
    <name evidence="10" type="ORF">HUG17_4891</name>
</gene>
<dbReference type="Proteomes" id="UP000790347">
    <property type="component" value="Unassembled WGS sequence"/>
</dbReference>
<keyword evidence="5" id="KW-0804">Transcription</keyword>
<reference evidence="10" key="2">
    <citation type="submission" date="2020-06" db="EMBL/GenBank/DDBJ databases">
        <authorList>
            <person name="Ji K."/>
            <person name="Li J."/>
        </authorList>
    </citation>
    <scope>NUCLEOTIDE SEQUENCE</scope>
    <source>
        <strain evidence="10">JKM2019</strain>
        <tissue evidence="10">Whole body</tissue>
    </source>
</reference>
<dbReference type="Proteomes" id="UP000828236">
    <property type="component" value="Unassembled WGS sequence"/>
</dbReference>
<name>A0A922IDT9_DERFA</name>
<comment type="similarity">
    <text evidence="2">Belongs to the retinoblastoma protein (RB) family.</text>
</comment>
<feature type="domain" description="Retinoblastoma-associated protein N-terminal" evidence="8">
    <location>
        <begin position="65"/>
        <end position="209"/>
    </location>
</feature>
<comment type="caution">
    <text evidence="11">The sequence shown here is derived from an EMBL/GenBank/DDBJ whole genome shotgun (WGS) entry which is preliminary data.</text>
</comment>
<keyword evidence="6" id="KW-0539">Nucleus</keyword>
<evidence type="ECO:0000256" key="3">
    <source>
        <dbReference type="ARBA" id="ARBA00022491"/>
    </source>
</evidence>
<dbReference type="InterPro" id="IPR036915">
    <property type="entry name" value="Cyclin-like_sf"/>
</dbReference>
<dbReference type="Pfam" id="PF01858">
    <property type="entry name" value="RB_A"/>
    <property type="match status" value="1"/>
</dbReference>
<reference evidence="11" key="1">
    <citation type="submission" date="2013-05" db="EMBL/GenBank/DDBJ databases">
        <authorList>
            <person name="Yim A.K.Y."/>
            <person name="Chan T.F."/>
            <person name="Ji K.M."/>
            <person name="Liu X.Y."/>
            <person name="Zhou J.W."/>
            <person name="Li R.Q."/>
            <person name="Yang K.Y."/>
            <person name="Li J."/>
            <person name="Li M."/>
            <person name="Law P.T.W."/>
            <person name="Wu Y.L."/>
            <person name="Cai Z.L."/>
            <person name="Qin H."/>
            <person name="Bao Y."/>
            <person name="Leung R.K.K."/>
            <person name="Ng P.K.S."/>
            <person name="Zou J."/>
            <person name="Zhong X.J."/>
            <person name="Ran P.X."/>
            <person name="Zhong N.S."/>
            <person name="Liu Z.G."/>
            <person name="Tsui S.K.W."/>
        </authorList>
    </citation>
    <scope>NUCLEOTIDE SEQUENCE</scope>
    <source>
        <strain evidence="11">Derf</strain>
        <tissue evidence="11">Whole organism</tissue>
    </source>
</reference>
<evidence type="ECO:0000256" key="2">
    <source>
        <dbReference type="ARBA" id="ARBA00009475"/>
    </source>
</evidence>
<accession>A0A922IDT9</accession>
<dbReference type="InterPro" id="IPR002719">
    <property type="entry name" value="RB_B"/>
</dbReference>
<keyword evidence="4" id="KW-0805">Transcription regulation</keyword>
<reference evidence="11" key="4">
    <citation type="journal article" date="2022" name="Res Sq">
        <title>Comparative Genomics Reveals Insights into the Divergent Evolution of Astigmatic Mites and Household Pest Adaptations.</title>
        <authorList>
            <person name="Xiong Q."/>
            <person name="Wan A.T.-Y."/>
            <person name="Liu X.-Y."/>
            <person name="Fung C.S.-H."/>
            <person name="Xiao X."/>
            <person name="Malainual N."/>
            <person name="Hou J."/>
            <person name="Wang L."/>
            <person name="Wang M."/>
            <person name="Yang K."/>
            <person name="Cui Y."/>
            <person name="Leung E."/>
            <person name="Nong W."/>
            <person name="Shin S.-K."/>
            <person name="Au S."/>
            <person name="Jeong K.Y."/>
            <person name="Chew F.T."/>
            <person name="Hui J."/>
            <person name="Leung T.F."/>
            <person name="Tungtrongchitr A."/>
            <person name="Zhong N."/>
            <person name="Liu Z."/>
            <person name="Tsui S."/>
        </authorList>
    </citation>
    <scope>NUCLEOTIDE SEQUENCE</scope>
    <source>
        <strain evidence="11">Derf</strain>
        <tissue evidence="11">Whole organism</tissue>
    </source>
</reference>
<dbReference type="OrthoDB" id="844594at2759"/>
<dbReference type="InterPro" id="IPR002720">
    <property type="entry name" value="RB_A"/>
</dbReference>
<sequence>MDSDDQYDEEELHSFLLTEIRSGLNLDNETLEESWKSFRSISVKYILEGDKMDWLACALYISCRKCTTQTGRGQTRIEGNMVSLTRILRTCNISLVRFFNKIKNWIDMAGSSVDLRKKIDQIEKNFNVTSVIYKKYKPIFEEVFKCPVPPCRFSPKNRKIRKQPLNSMDIFTFCWTLFVFVKSRFAKIGDDLVNSYHLLLVCVDYCFSSVLSFDNYRDIVNTNFYDKLTKELKNDLRSLNNDERVSIIDTLCEKFNGIPVEVKHIRQHWFKSLLNRLSDNNNLRKRTNGIIDNDAIDFNFKYIKKEYEDFVLTIGDFDECIFLNEEASKELGTAELQSQFDIEEKLFQQQVSYDTSKDTLVPATPLSSRQYLASRTPVNNILTPISSATTSISRLHSILQNHKNEPSRDLQRIFEMCDKDPQTKIKDIIKKMGNVFADAYAESNQDQSIIRSNEEFQCIMTSGREFANKRRVFAETFFYFIFEKILKGELSKRIPQSNITQSLSKMVSSELLIRSLYACSLEIILFSYNICNRVFPWILQIYDDHPQLKIPPFFFYKVIEPIIREEQGLSRDIVKHLNTIEEKILDCLAWTKDSPLWILLSKTPSPTYAEVSLDLFNQDGGENTAPFMKSPVIRSDSNNLMNAVYTGFSESNVKRQLFTNGNADASKSISPQTQICHDVSVIRSAKSISQTNTPVKQEIDENLVPSPKSSILSTPVNKNQRNSQIALFFRKVYSLASHRFHDLYKRLQITSDDVKCKIWTCFENAIQAHTYLMCEHHLDQIIMCCIYALSRININGDRSIQFGNIINEYRFQPQGSSIIYRNVLLSVLKKPDANSEQQQSETAASSSPETNGKFGSVIDFYNKIFLPNLTLTYILQFSSEEKNLNVKLSPMPRDKFASSNIQSPLRCVPNYPVFVSPLRKSKCASPSKNITYRFQNNLTTSKDLEQINNMMKSSTAAAAAAAHNPHISSLTLPSSNFGNHNSHHRNIKASIATAMISMSSLGGGAKRSVSKRILQDDNENGDSLGASPKKVPRRINLKIREIFSERRIMSASSSANASTSVSGDESNDSIQFNNTSANGNVNILASKMEISNKVDGRHHQESSHSTFESDDHTAISQIDPSMVQPAQKQQPILQPVVAQIIQQQSNGDIGSTASTATIVHHQNVIVPVTTITSNLIRAD</sequence>
<evidence type="ECO:0000256" key="4">
    <source>
        <dbReference type="ARBA" id="ARBA00023015"/>
    </source>
</evidence>
<keyword evidence="12" id="KW-1185">Reference proteome</keyword>
<dbReference type="GO" id="GO:0005667">
    <property type="term" value="C:transcription regulator complex"/>
    <property type="evidence" value="ECO:0007669"/>
    <property type="project" value="TreeGrafter"/>
</dbReference>
<evidence type="ECO:0000313" key="11">
    <source>
        <dbReference type="EMBL" id="KAH9528872.1"/>
    </source>
</evidence>
<evidence type="ECO:0000256" key="1">
    <source>
        <dbReference type="ARBA" id="ARBA00004123"/>
    </source>
</evidence>
<dbReference type="EMBL" id="SDOV01000004">
    <property type="protein sequence ID" value="KAH7641846.1"/>
    <property type="molecule type" value="Genomic_DNA"/>
</dbReference>
<evidence type="ECO:0000259" key="9">
    <source>
        <dbReference type="SMART" id="SM01368"/>
    </source>
</evidence>
<dbReference type="SUPFAM" id="SSF47954">
    <property type="entry name" value="Cyclin-like"/>
    <property type="match status" value="2"/>
</dbReference>
<dbReference type="InterPro" id="IPR024599">
    <property type="entry name" value="RB_N"/>
</dbReference>
<comment type="subcellular location">
    <subcellularLocation>
        <location evidence="1">Nucleus</location>
    </subcellularLocation>
</comment>
<dbReference type="GO" id="GO:0005634">
    <property type="term" value="C:nucleus"/>
    <property type="evidence" value="ECO:0007669"/>
    <property type="project" value="UniProtKB-SubCell"/>
</dbReference>
<dbReference type="GO" id="GO:0000977">
    <property type="term" value="F:RNA polymerase II transcription regulatory region sequence-specific DNA binding"/>
    <property type="evidence" value="ECO:0007669"/>
    <property type="project" value="TreeGrafter"/>
</dbReference>
<dbReference type="AlphaFoldDB" id="A0A922IDT9"/>
<dbReference type="Pfam" id="PF01857">
    <property type="entry name" value="RB_B"/>
    <property type="match status" value="1"/>
</dbReference>
<dbReference type="GO" id="GO:0030154">
    <property type="term" value="P:cell differentiation"/>
    <property type="evidence" value="ECO:0007669"/>
    <property type="project" value="TreeGrafter"/>
</dbReference>
<dbReference type="GO" id="GO:0000785">
    <property type="term" value="C:chromatin"/>
    <property type="evidence" value="ECO:0007669"/>
    <property type="project" value="TreeGrafter"/>
</dbReference>
<keyword evidence="3" id="KW-0678">Repressor</keyword>
<evidence type="ECO:0000256" key="6">
    <source>
        <dbReference type="ARBA" id="ARBA00023242"/>
    </source>
</evidence>
<dbReference type="InterPro" id="IPR028309">
    <property type="entry name" value="RB_fam"/>
</dbReference>
<evidence type="ECO:0000313" key="10">
    <source>
        <dbReference type="EMBL" id="KAH7641846.1"/>
    </source>
</evidence>
<evidence type="ECO:0000259" key="8">
    <source>
        <dbReference type="SMART" id="SM01367"/>
    </source>
</evidence>
<proteinExistence type="inferred from homology"/>